<dbReference type="RefSeq" id="WP_080531687.1">
    <property type="nucleotide sequence ID" value="NZ_CP012331.1"/>
</dbReference>
<dbReference type="PROSITE" id="PS51257">
    <property type="entry name" value="PROKAR_LIPOPROTEIN"/>
    <property type="match status" value="1"/>
</dbReference>
<dbReference type="EMBL" id="JAJVKT010000005">
    <property type="protein sequence ID" value="MCE7508143.1"/>
    <property type="molecule type" value="Genomic_DNA"/>
</dbReference>
<dbReference type="AlphaFoldDB" id="A0A9Q3W2P8"/>
<reference evidence="2" key="1">
    <citation type="submission" date="2022-01" db="EMBL/GenBank/DDBJ databases">
        <authorList>
            <person name="Karlyshev A.V."/>
            <person name="Jaspars M."/>
        </authorList>
    </citation>
    <scope>NUCLEOTIDE SEQUENCE</scope>
    <source>
        <strain evidence="2">AGSA3-2</strain>
    </source>
</reference>
<evidence type="ECO:0000313" key="3">
    <source>
        <dbReference type="Proteomes" id="UP001107961"/>
    </source>
</evidence>
<proteinExistence type="predicted"/>
<evidence type="ECO:0000256" key="1">
    <source>
        <dbReference type="SAM" id="MobiDB-lite"/>
    </source>
</evidence>
<feature type="region of interest" description="Disordered" evidence="1">
    <location>
        <begin position="21"/>
        <end position="40"/>
    </location>
</feature>
<evidence type="ECO:0000313" key="2">
    <source>
        <dbReference type="EMBL" id="MCE7508143.1"/>
    </source>
</evidence>
<organism evidence="2 3">
    <name type="scientific">Alloalcanivorax xenomutans</name>
    <dbReference type="NCBI Taxonomy" id="1094342"/>
    <lineage>
        <taxon>Bacteria</taxon>
        <taxon>Pseudomonadati</taxon>
        <taxon>Pseudomonadota</taxon>
        <taxon>Gammaproteobacteria</taxon>
        <taxon>Oceanospirillales</taxon>
        <taxon>Alcanivoracaceae</taxon>
        <taxon>Alloalcanivorax</taxon>
    </lineage>
</organism>
<protein>
    <recommendedName>
        <fullName evidence="4">Lipoprotein</fullName>
    </recommendedName>
</protein>
<gene>
    <name evidence="2" type="ORF">LZG35_05800</name>
</gene>
<evidence type="ECO:0008006" key="4">
    <source>
        <dbReference type="Google" id="ProtNLM"/>
    </source>
</evidence>
<accession>A0A9Q3W2P8</accession>
<feature type="compositionally biased region" description="Gly residues" evidence="1">
    <location>
        <begin position="21"/>
        <end position="32"/>
    </location>
</feature>
<dbReference type="Proteomes" id="UP001107961">
    <property type="component" value="Unassembled WGS sequence"/>
</dbReference>
<sequence>MKAFKYGSLALTVMLAACGGGGSSSSGDGGGEPDPSVQTETGVFTDSAVAGINYQTSPGNKSGKTNAQGEYDYVEGDTVTFSIGDTELPAVTATGRVTPADMADGNDPDVVTNILRLLQTLDSDGNPDNGITISQQTLDDFIGKDVEVNQPAAAFEAEAETAIGKTLVTAEEAEAHFAASQQADLRGSWLVLENGEASKRNVLTFLDYNRYIVSHSYSNEDQGAATAEWGSYDWNPGTGKITFALEEESDGQGGLTWAGDGVEDDQVVTADLVWAGDQLHFDLGDGDSFSASPIKDADNPLVGAWYLPEEYGFNVLTILDDSHYTVSHNRNEVNINGGSLVSSEWGTYSISEDVFQVTGVEVETDGRGGFSDADSDSGALSTPIEVTPYGDLRMEMDIEASAFTRIGRFAVDLEDLDGNVSTVVVEREEEGFFEGMEVGFSIDLVGEDDTANIYLNADGTGAVTFSPGTEDEESSTIDAPWTATAGGTLMFTETMLDDSTGSWTLAPIKNSDSSSVLVDFRHIDGGTESLLGFFISDVANPAAENTPQ</sequence>
<keyword evidence="3" id="KW-1185">Reference proteome</keyword>
<comment type="caution">
    <text evidence="2">The sequence shown here is derived from an EMBL/GenBank/DDBJ whole genome shotgun (WGS) entry which is preliminary data.</text>
</comment>
<name>A0A9Q3W2P8_9GAMM</name>